<gene>
    <name evidence="4" type="ORF">NK718_16595</name>
</gene>
<feature type="domain" description="N-acetyltransferase" evidence="3">
    <location>
        <begin position="3"/>
        <end position="148"/>
    </location>
</feature>
<name>A0ABT1LGZ2_9HYPH</name>
<keyword evidence="2" id="KW-0012">Acyltransferase</keyword>
<dbReference type="SUPFAM" id="SSF55729">
    <property type="entry name" value="Acyl-CoA N-acyltransferases (Nat)"/>
    <property type="match status" value="1"/>
</dbReference>
<dbReference type="RefSeq" id="WP_254744548.1">
    <property type="nucleotide sequence ID" value="NZ_JANCLU010000018.1"/>
</dbReference>
<dbReference type="InterPro" id="IPR050832">
    <property type="entry name" value="Bact_Acetyltransf"/>
</dbReference>
<keyword evidence="1" id="KW-0808">Transferase</keyword>
<dbReference type="PANTHER" id="PTHR43877">
    <property type="entry name" value="AMINOALKYLPHOSPHONATE N-ACETYLTRANSFERASE-RELATED-RELATED"/>
    <property type="match status" value="1"/>
</dbReference>
<dbReference type="Pfam" id="PF00583">
    <property type="entry name" value="Acetyltransf_1"/>
    <property type="match status" value="1"/>
</dbReference>
<proteinExistence type="predicted"/>
<dbReference type="PROSITE" id="PS51186">
    <property type="entry name" value="GNAT"/>
    <property type="match status" value="1"/>
</dbReference>
<evidence type="ECO:0000313" key="4">
    <source>
        <dbReference type="EMBL" id="MCP8940148.1"/>
    </source>
</evidence>
<dbReference type="InterPro" id="IPR016181">
    <property type="entry name" value="Acyl_CoA_acyltransferase"/>
</dbReference>
<comment type="caution">
    <text evidence="4">The sequence shown here is derived from an EMBL/GenBank/DDBJ whole genome shotgun (WGS) entry which is preliminary data.</text>
</comment>
<dbReference type="EMBL" id="JANCLU010000018">
    <property type="protein sequence ID" value="MCP8940148.1"/>
    <property type="molecule type" value="Genomic_DNA"/>
</dbReference>
<keyword evidence="5" id="KW-1185">Reference proteome</keyword>
<evidence type="ECO:0000259" key="3">
    <source>
        <dbReference type="PROSITE" id="PS51186"/>
    </source>
</evidence>
<accession>A0ABT1LGZ2</accession>
<evidence type="ECO:0000256" key="1">
    <source>
        <dbReference type="ARBA" id="ARBA00022679"/>
    </source>
</evidence>
<dbReference type="Proteomes" id="UP001205890">
    <property type="component" value="Unassembled WGS sequence"/>
</dbReference>
<evidence type="ECO:0000256" key="2">
    <source>
        <dbReference type="ARBA" id="ARBA00023315"/>
    </source>
</evidence>
<evidence type="ECO:0000313" key="5">
    <source>
        <dbReference type="Proteomes" id="UP001205890"/>
    </source>
</evidence>
<dbReference type="InterPro" id="IPR000182">
    <property type="entry name" value="GNAT_dom"/>
</dbReference>
<reference evidence="4 5" key="1">
    <citation type="submission" date="2022-07" db="EMBL/GenBank/DDBJ databases">
        <authorList>
            <person name="Li W.-J."/>
            <person name="Deng Q.-Q."/>
        </authorList>
    </citation>
    <scope>NUCLEOTIDE SEQUENCE [LARGE SCALE GENOMIC DNA]</scope>
    <source>
        <strain evidence="4 5">SYSU M60028</strain>
    </source>
</reference>
<protein>
    <submittedName>
        <fullName evidence="4">GNAT family N-acetyltransferase</fullName>
    </submittedName>
</protein>
<dbReference type="Gene3D" id="3.40.630.30">
    <property type="match status" value="1"/>
</dbReference>
<organism evidence="4 5">
    <name type="scientific">Alsobacter ponti</name>
    <dbReference type="NCBI Taxonomy" id="2962936"/>
    <lineage>
        <taxon>Bacteria</taxon>
        <taxon>Pseudomonadati</taxon>
        <taxon>Pseudomonadota</taxon>
        <taxon>Alphaproteobacteria</taxon>
        <taxon>Hyphomicrobiales</taxon>
        <taxon>Alsobacteraceae</taxon>
        <taxon>Alsobacter</taxon>
    </lineage>
</organism>
<dbReference type="CDD" id="cd04301">
    <property type="entry name" value="NAT_SF"/>
    <property type="match status" value="1"/>
</dbReference>
<sequence length="148" mass="16680">MSVAIRPIEAADREAWERLYAGYAAFYRVEQTPEMRARVWSWIADPAHEVEGVVAVDASGAPVGLAHFRRFARPLSASTGGFLDDLFVDPAARGLGAADTLLAWLRDEGRRRGWSVIRWITAEDNYRARAVYDRLAARTPWVTYDIKL</sequence>